<evidence type="ECO:0000313" key="4">
    <source>
        <dbReference type="EMBL" id="KAG3199245.1"/>
    </source>
</evidence>
<feature type="region of interest" description="Disordered" evidence="2">
    <location>
        <begin position="1"/>
        <end position="89"/>
    </location>
</feature>
<feature type="compositionally biased region" description="Basic and acidic residues" evidence="2">
    <location>
        <begin position="74"/>
        <end position="86"/>
    </location>
</feature>
<keyword evidence="1" id="KW-0479">Metal-binding</keyword>
<feature type="non-terminal residue" evidence="4">
    <location>
        <position position="134"/>
    </location>
</feature>
<dbReference type="EMBL" id="RCMV01003314">
    <property type="protein sequence ID" value="KAG3199245.1"/>
    <property type="molecule type" value="Genomic_DNA"/>
</dbReference>
<dbReference type="InterPro" id="IPR013087">
    <property type="entry name" value="Znf_C2H2_type"/>
</dbReference>
<dbReference type="GO" id="GO:0008270">
    <property type="term" value="F:zinc ion binding"/>
    <property type="evidence" value="ECO:0007669"/>
    <property type="project" value="UniProtKB-KW"/>
</dbReference>
<protein>
    <recommendedName>
        <fullName evidence="3">C2H2-type domain-containing protein</fullName>
    </recommendedName>
</protein>
<dbReference type="AlphaFoldDB" id="A0A8T1GTA1"/>
<evidence type="ECO:0000313" key="5">
    <source>
        <dbReference type="Proteomes" id="UP000760860"/>
    </source>
</evidence>
<sequence length="134" mass="13603">MLPDSAAGATATAAARAPAAPAGPHDLATPSSDAAAPPRPDKVQEALAPPGRAGGMLPDLSSVGPAPMQADATSSRDSRSSKHDEAPVPATYAHDAAQFACVLCQYVAESMAVLVSHRRSAHRGTRFQDTFTSG</sequence>
<evidence type="ECO:0000256" key="1">
    <source>
        <dbReference type="PROSITE-ProRule" id="PRU00042"/>
    </source>
</evidence>
<feature type="compositionally biased region" description="Low complexity" evidence="2">
    <location>
        <begin position="1"/>
        <end position="36"/>
    </location>
</feature>
<gene>
    <name evidence="4" type="ORF">PC129_g24157</name>
</gene>
<keyword evidence="1" id="KW-0863">Zinc-finger</keyword>
<reference evidence="4" key="1">
    <citation type="submission" date="2018-05" db="EMBL/GenBank/DDBJ databases">
        <title>Effector identification in a new, highly contiguous assembly of the strawberry crown rot pathogen Phytophthora cactorum.</title>
        <authorList>
            <person name="Armitage A.D."/>
            <person name="Nellist C.F."/>
            <person name="Bates H."/>
            <person name="Vickerstaff R.J."/>
            <person name="Harrison R.J."/>
        </authorList>
    </citation>
    <scope>NUCLEOTIDE SEQUENCE</scope>
    <source>
        <strain evidence="4">P421</strain>
    </source>
</reference>
<keyword evidence="1" id="KW-0862">Zinc</keyword>
<name>A0A8T1GTA1_9STRA</name>
<evidence type="ECO:0000256" key="2">
    <source>
        <dbReference type="SAM" id="MobiDB-lite"/>
    </source>
</evidence>
<dbReference type="PROSITE" id="PS50157">
    <property type="entry name" value="ZINC_FINGER_C2H2_2"/>
    <property type="match status" value="1"/>
</dbReference>
<accession>A0A8T1GTA1</accession>
<evidence type="ECO:0000259" key="3">
    <source>
        <dbReference type="PROSITE" id="PS50157"/>
    </source>
</evidence>
<comment type="caution">
    <text evidence="4">The sequence shown here is derived from an EMBL/GenBank/DDBJ whole genome shotgun (WGS) entry which is preliminary data.</text>
</comment>
<feature type="domain" description="C2H2-type" evidence="3">
    <location>
        <begin position="99"/>
        <end position="127"/>
    </location>
</feature>
<proteinExistence type="predicted"/>
<dbReference type="Proteomes" id="UP000760860">
    <property type="component" value="Unassembled WGS sequence"/>
</dbReference>
<organism evidence="4 5">
    <name type="scientific">Phytophthora cactorum</name>
    <dbReference type="NCBI Taxonomy" id="29920"/>
    <lineage>
        <taxon>Eukaryota</taxon>
        <taxon>Sar</taxon>
        <taxon>Stramenopiles</taxon>
        <taxon>Oomycota</taxon>
        <taxon>Peronosporomycetes</taxon>
        <taxon>Peronosporales</taxon>
        <taxon>Peronosporaceae</taxon>
        <taxon>Phytophthora</taxon>
    </lineage>
</organism>